<dbReference type="Proteomes" id="UP001497535">
    <property type="component" value="Unassembled WGS sequence"/>
</dbReference>
<organism evidence="1 2">
    <name type="scientific">Meloidogyne enterolobii</name>
    <name type="common">Root-knot nematode worm</name>
    <name type="synonym">Meloidogyne mayaguensis</name>
    <dbReference type="NCBI Taxonomy" id="390850"/>
    <lineage>
        <taxon>Eukaryota</taxon>
        <taxon>Metazoa</taxon>
        <taxon>Ecdysozoa</taxon>
        <taxon>Nematoda</taxon>
        <taxon>Chromadorea</taxon>
        <taxon>Rhabditida</taxon>
        <taxon>Tylenchina</taxon>
        <taxon>Tylenchomorpha</taxon>
        <taxon>Tylenchoidea</taxon>
        <taxon>Meloidogynidae</taxon>
        <taxon>Meloidogyninae</taxon>
        <taxon>Meloidogyne</taxon>
    </lineage>
</organism>
<accession>A0ACB0YFA0</accession>
<comment type="caution">
    <text evidence="1">The sequence shown here is derived from an EMBL/GenBank/DDBJ whole genome shotgun (WGS) entry which is preliminary data.</text>
</comment>
<evidence type="ECO:0000313" key="1">
    <source>
        <dbReference type="EMBL" id="CAK5044387.1"/>
    </source>
</evidence>
<proteinExistence type="predicted"/>
<dbReference type="EMBL" id="CAVMJV010000011">
    <property type="protein sequence ID" value="CAK5044387.1"/>
    <property type="molecule type" value="Genomic_DNA"/>
</dbReference>
<reference evidence="1" key="1">
    <citation type="submission" date="2023-11" db="EMBL/GenBank/DDBJ databases">
        <authorList>
            <person name="Poullet M."/>
        </authorList>
    </citation>
    <scope>NUCLEOTIDE SEQUENCE</scope>
    <source>
        <strain evidence="1">E1834</strain>
    </source>
</reference>
<sequence length="106" mass="12679">MDGWLVVIEYSFVRIVIREKLRAFPIFISFPAKLRLAIMQLMFNYKISKASFTFGSWAFIILIWQWRNMGKNVTFNNLRYSRNISSHHSMKVRTTPFLELHTFCIP</sequence>
<name>A0ACB0YFA0_MELEN</name>
<evidence type="ECO:0000313" key="2">
    <source>
        <dbReference type="Proteomes" id="UP001497535"/>
    </source>
</evidence>
<keyword evidence="2" id="KW-1185">Reference proteome</keyword>
<gene>
    <name evidence="1" type="ORF">MENTE1834_LOCUS11445</name>
</gene>
<protein>
    <submittedName>
        <fullName evidence="1">Uncharacterized protein</fullName>
    </submittedName>
</protein>